<keyword evidence="3" id="KW-1185">Reference proteome</keyword>
<sequence length="49" mass="5919">MEEICYGFITNFNSYDLIMLVCFLLRYYDRLVNKLMSLRGKIENFDEAI</sequence>
<keyword evidence="1" id="KW-1133">Transmembrane helix</keyword>
<evidence type="ECO:0000256" key="1">
    <source>
        <dbReference type="SAM" id="Phobius"/>
    </source>
</evidence>
<protein>
    <submittedName>
        <fullName evidence="2">Uncharacterized protein</fullName>
    </submittedName>
</protein>
<organism evidence="2 3">
    <name type="scientific">Rickettsia tillamookensis</name>
    <dbReference type="NCBI Taxonomy" id="2761623"/>
    <lineage>
        <taxon>Bacteria</taxon>
        <taxon>Pseudomonadati</taxon>
        <taxon>Pseudomonadota</taxon>
        <taxon>Alphaproteobacteria</taxon>
        <taxon>Rickettsiales</taxon>
        <taxon>Rickettsiaceae</taxon>
        <taxon>Rickettsieae</taxon>
        <taxon>Rickettsia</taxon>
        <taxon>spotted fever group</taxon>
    </lineage>
</organism>
<reference evidence="2 3" key="1">
    <citation type="journal article" date="2021" name="Int. J. Syst. Evol. Microbiol.">
        <title>Characterization of a novel transitional group Rickettsia species (Rickettsia tillamookensis sp. nov.) from the western black-legged tick, Ixodes pacificus.</title>
        <authorList>
            <person name="Gauthier D.T."/>
            <person name="Karpathy S.E."/>
            <person name="Grizzard S.L."/>
            <person name="Batra D."/>
            <person name="Rowe L.A."/>
            <person name="Paddock C.D."/>
        </authorList>
    </citation>
    <scope>NUCLEOTIDE SEQUENCE [LARGE SCALE GENOMIC DNA]</scope>
    <source>
        <strain evidence="2 3">Tillamook 23</strain>
    </source>
</reference>
<feature type="transmembrane region" description="Helical" evidence="1">
    <location>
        <begin position="6"/>
        <end position="28"/>
    </location>
</feature>
<proteinExistence type="predicted"/>
<keyword evidence="1" id="KW-0472">Membrane</keyword>
<dbReference type="Proteomes" id="UP000595296">
    <property type="component" value="Chromosome"/>
</dbReference>
<name>A0A9E6SQJ3_9RICK</name>
<keyword evidence="1" id="KW-0812">Transmembrane</keyword>
<accession>A0A9E6SQJ3</accession>
<gene>
    <name evidence="2" type="ORF">H6P87_00752</name>
</gene>
<dbReference type="EMBL" id="CP060138">
    <property type="protein sequence ID" value="QQV75204.1"/>
    <property type="molecule type" value="Genomic_DNA"/>
</dbReference>
<evidence type="ECO:0000313" key="2">
    <source>
        <dbReference type="EMBL" id="QQV75204.1"/>
    </source>
</evidence>
<evidence type="ECO:0000313" key="3">
    <source>
        <dbReference type="Proteomes" id="UP000595296"/>
    </source>
</evidence>